<feature type="domain" description="T-SNARE coiled-coil homology" evidence="8">
    <location>
        <begin position="639"/>
        <end position="701"/>
    </location>
</feature>
<dbReference type="OrthoDB" id="8456673at2"/>
<dbReference type="AlphaFoldDB" id="A0A2B8BBK4"/>
<dbReference type="EMBL" id="PDKW01000043">
    <property type="protein sequence ID" value="PGH54742.1"/>
    <property type="molecule type" value="Genomic_DNA"/>
</dbReference>
<feature type="domain" description="HAMP" evidence="9">
    <location>
        <begin position="394"/>
        <end position="447"/>
    </location>
</feature>
<keyword evidence="2" id="KW-0997">Cell inner membrane</keyword>
<feature type="domain" description="Methyl-accepting transducer" evidence="7">
    <location>
        <begin position="480"/>
        <end position="709"/>
    </location>
</feature>
<keyword evidence="3 5" id="KW-0807">Transducer</keyword>
<keyword evidence="6" id="KW-0472">Membrane</keyword>
<keyword evidence="6" id="KW-0812">Transmembrane</keyword>
<feature type="transmembrane region" description="Helical" evidence="6">
    <location>
        <begin position="371"/>
        <end position="393"/>
    </location>
</feature>
<keyword evidence="6" id="KW-1133">Transmembrane helix</keyword>
<name>A0A2B8BBK4_9PROT</name>
<dbReference type="SUPFAM" id="SSF58104">
    <property type="entry name" value="Methyl-accepting chemotaxis protein (MCP) signaling domain"/>
    <property type="match status" value="1"/>
</dbReference>
<comment type="similarity">
    <text evidence="4">Belongs to the methyl-accepting chemotaxis (MCP) protein family.</text>
</comment>
<evidence type="ECO:0000313" key="10">
    <source>
        <dbReference type="EMBL" id="PGH54742.1"/>
    </source>
</evidence>
<accession>A0A2B8BBK4</accession>
<dbReference type="GO" id="GO:0007165">
    <property type="term" value="P:signal transduction"/>
    <property type="evidence" value="ECO:0007669"/>
    <property type="project" value="UniProtKB-KW"/>
</dbReference>
<evidence type="ECO:0000259" key="9">
    <source>
        <dbReference type="PROSITE" id="PS50885"/>
    </source>
</evidence>
<dbReference type="Proteomes" id="UP000225379">
    <property type="component" value="Unassembled WGS sequence"/>
</dbReference>
<evidence type="ECO:0000256" key="4">
    <source>
        <dbReference type="ARBA" id="ARBA00029447"/>
    </source>
</evidence>
<evidence type="ECO:0000313" key="11">
    <source>
        <dbReference type="Proteomes" id="UP000225379"/>
    </source>
</evidence>
<dbReference type="Gene3D" id="6.10.340.10">
    <property type="match status" value="1"/>
</dbReference>
<sequence>MNSKHAVHWNECSGLKKNGHVVGSGTHTSDEAVSQPIRMKCDVPMIQLRKTSLRAVLSVVIGSIGLLAVFTSVSDLVDTARNARDAGRVATLAATSRQLYEALRSVRLERATTLVPLRADAVADDATVKAVAELRGKAEAAFAPGMAALDRLDPAGFGKYAMAIRSSHDALNQLRGQVDTALRTPKATRDRTVADSWPKLTDAYLAAVQTATDAVDAGIALVDPTTDQLLALKRAAWVVRLRTSTEILSASTAIGEGRPWTQAEILTAAEERGRIDTAWRIIADAAKRPDTPTRIVEAVEAAQSKFFETGGARRRIVLDALSTGGKPDITADAWVKREAADQAPLNALVNATLEEMVAHADWKAGQAERELFIQSAILALAIGLSAAGLLLVWRRVTRPIHILTVAIDRLAQRDYEVELPNDGRGDEIGRMQQALLVLRDNGRQHAGMVEAQVAAQAAAAARTTAVDRLCGDFSGRVGTSLRSVESAAAHLMGTSAAVTRISEQSAGDSGAVATAAHEASAGVETVAAAAQELSASIGEISRRMAESATISQDAIERTERTDRIIVELAAASEAIGAIVTLIGDIAGQTNLLALNATIEAARAGEAGKGFAVVASEVKGLATQTGRATQDITDRIARIQAMTQDAVEGVRSVSTVIRQMNGVTTGIVAAVEEQGAATNEIARNVQEVSTAAGRISASISDLARTVEQSRTVAADVLEAAELMNRQAEALKDDVGGFLTEIRRA</sequence>
<dbReference type="GO" id="GO:0005886">
    <property type="term" value="C:plasma membrane"/>
    <property type="evidence" value="ECO:0007669"/>
    <property type="project" value="UniProtKB-SubCell"/>
</dbReference>
<dbReference type="InterPro" id="IPR004089">
    <property type="entry name" value="MCPsignal_dom"/>
</dbReference>
<dbReference type="PANTHER" id="PTHR32089:SF112">
    <property type="entry name" value="LYSOZYME-LIKE PROTEIN-RELATED"/>
    <property type="match status" value="1"/>
</dbReference>
<dbReference type="PANTHER" id="PTHR32089">
    <property type="entry name" value="METHYL-ACCEPTING CHEMOTAXIS PROTEIN MCPB"/>
    <property type="match status" value="1"/>
</dbReference>
<evidence type="ECO:0000256" key="1">
    <source>
        <dbReference type="ARBA" id="ARBA00004429"/>
    </source>
</evidence>
<organism evidence="10 11">
    <name type="scientific">Azospirillum palustre</name>
    <dbReference type="NCBI Taxonomy" id="2044885"/>
    <lineage>
        <taxon>Bacteria</taxon>
        <taxon>Pseudomonadati</taxon>
        <taxon>Pseudomonadota</taxon>
        <taxon>Alphaproteobacteria</taxon>
        <taxon>Rhodospirillales</taxon>
        <taxon>Azospirillaceae</taxon>
        <taxon>Azospirillum</taxon>
    </lineage>
</organism>
<comment type="subcellular location">
    <subcellularLocation>
        <location evidence="1">Cell inner membrane</location>
        <topology evidence="1">Multi-pass membrane protein</topology>
    </subcellularLocation>
</comment>
<reference evidence="11" key="1">
    <citation type="submission" date="2017-10" db="EMBL/GenBank/DDBJ databases">
        <authorList>
            <person name="Kravchenko I.K."/>
            <person name="Grouzdev D.S."/>
        </authorList>
    </citation>
    <scope>NUCLEOTIDE SEQUENCE [LARGE SCALE GENOMIC DNA]</scope>
    <source>
        <strain evidence="11">B2</strain>
    </source>
</reference>
<evidence type="ECO:0000259" key="7">
    <source>
        <dbReference type="PROSITE" id="PS50111"/>
    </source>
</evidence>
<dbReference type="Pfam" id="PF00015">
    <property type="entry name" value="MCPsignal"/>
    <property type="match status" value="1"/>
</dbReference>
<dbReference type="Pfam" id="PF00672">
    <property type="entry name" value="HAMP"/>
    <property type="match status" value="1"/>
</dbReference>
<dbReference type="PROSITE" id="PS50192">
    <property type="entry name" value="T_SNARE"/>
    <property type="match status" value="1"/>
</dbReference>
<dbReference type="SMART" id="SM00283">
    <property type="entry name" value="MA"/>
    <property type="match status" value="1"/>
</dbReference>
<dbReference type="SMART" id="SM00304">
    <property type="entry name" value="HAMP"/>
    <property type="match status" value="1"/>
</dbReference>
<evidence type="ECO:0000256" key="2">
    <source>
        <dbReference type="ARBA" id="ARBA00022519"/>
    </source>
</evidence>
<evidence type="ECO:0000256" key="5">
    <source>
        <dbReference type="PROSITE-ProRule" id="PRU00284"/>
    </source>
</evidence>
<feature type="transmembrane region" description="Helical" evidence="6">
    <location>
        <begin position="55"/>
        <end position="73"/>
    </location>
</feature>
<evidence type="ECO:0000256" key="6">
    <source>
        <dbReference type="SAM" id="Phobius"/>
    </source>
</evidence>
<keyword evidence="11" id="KW-1185">Reference proteome</keyword>
<comment type="caution">
    <text evidence="10">The sequence shown here is derived from an EMBL/GenBank/DDBJ whole genome shotgun (WGS) entry which is preliminary data.</text>
</comment>
<dbReference type="InterPro" id="IPR003660">
    <property type="entry name" value="HAMP_dom"/>
</dbReference>
<dbReference type="CDD" id="cd06225">
    <property type="entry name" value="HAMP"/>
    <property type="match status" value="1"/>
</dbReference>
<dbReference type="PROSITE" id="PS50111">
    <property type="entry name" value="CHEMOTAXIS_TRANSDUC_2"/>
    <property type="match status" value="1"/>
</dbReference>
<protein>
    <submittedName>
        <fullName evidence="10">Chemotaxis protein</fullName>
    </submittedName>
</protein>
<dbReference type="Gene3D" id="1.10.287.950">
    <property type="entry name" value="Methyl-accepting chemotaxis protein"/>
    <property type="match status" value="1"/>
</dbReference>
<evidence type="ECO:0000256" key="3">
    <source>
        <dbReference type="ARBA" id="ARBA00023224"/>
    </source>
</evidence>
<evidence type="ECO:0000259" key="8">
    <source>
        <dbReference type="PROSITE" id="PS50192"/>
    </source>
</evidence>
<dbReference type="InterPro" id="IPR000727">
    <property type="entry name" value="T_SNARE_dom"/>
</dbReference>
<gene>
    <name evidence="10" type="ORF">CRT60_33945</name>
</gene>
<proteinExistence type="inferred from homology"/>
<keyword evidence="2" id="KW-1003">Cell membrane</keyword>
<dbReference type="PROSITE" id="PS50885">
    <property type="entry name" value="HAMP"/>
    <property type="match status" value="1"/>
</dbReference>